<gene>
    <name evidence="1" type="ORF">MKQ68_00995</name>
</gene>
<dbReference type="Proteomes" id="UP001162741">
    <property type="component" value="Chromosome"/>
</dbReference>
<organism evidence="1 2">
    <name type="scientific">Chitinophaga horti</name>
    <dbReference type="NCBI Taxonomy" id="2920382"/>
    <lineage>
        <taxon>Bacteria</taxon>
        <taxon>Pseudomonadati</taxon>
        <taxon>Bacteroidota</taxon>
        <taxon>Chitinophagia</taxon>
        <taxon>Chitinophagales</taxon>
        <taxon>Chitinophagaceae</taxon>
        <taxon>Chitinophaga</taxon>
    </lineage>
</organism>
<reference evidence="1" key="1">
    <citation type="submission" date="2022-10" db="EMBL/GenBank/DDBJ databases">
        <title>Chitinophaga sp. nov., isolated from soil.</title>
        <authorList>
            <person name="Jeon C.O."/>
        </authorList>
    </citation>
    <scope>NUCLEOTIDE SEQUENCE</scope>
    <source>
        <strain evidence="1">R8</strain>
    </source>
</reference>
<evidence type="ECO:0000313" key="1">
    <source>
        <dbReference type="EMBL" id="UYQ93677.1"/>
    </source>
</evidence>
<accession>A0ABY6J600</accession>
<proteinExistence type="predicted"/>
<sequence>MKKYLLLSLMAAAGIMACGKDDAKETVNTANPDALTSATKVYYGALVDGNIAEWTAGGPVIYRTEDDSTLQRVVLAGGYMVLDVEADAASDVTGYLVQIEGAKSHFRIDYTKPRGARKAPASGLFKTQEAADSQIVIKLPENAKDGEFCVKAAAYNADGKVGNSIKYCVTVSKAGNNSALSGTWYRTGEYDSEKEKWSTKYDSSVSNIFCVENKLTWICPPGQNCQGPDVLWGLKIDSSTFVFSADGKLVLQERRRINELDLEASTCSNLKYTSRVAEEAAQTVYWSYDATGKKLLLTTDPANDQEWMFTTMGLEINGNKLILTEAGGDKQEYTKK</sequence>
<evidence type="ECO:0000313" key="2">
    <source>
        <dbReference type="Proteomes" id="UP001162741"/>
    </source>
</evidence>
<keyword evidence="2" id="KW-1185">Reference proteome</keyword>
<name>A0ABY6J600_9BACT</name>
<dbReference type="RefSeq" id="WP_264281709.1">
    <property type="nucleotide sequence ID" value="NZ_CP107006.1"/>
</dbReference>
<protein>
    <submittedName>
        <fullName evidence="1">Uncharacterized protein</fullName>
    </submittedName>
</protein>
<dbReference type="PROSITE" id="PS51257">
    <property type="entry name" value="PROKAR_LIPOPROTEIN"/>
    <property type="match status" value="1"/>
</dbReference>
<dbReference type="EMBL" id="CP107006">
    <property type="protein sequence ID" value="UYQ93677.1"/>
    <property type="molecule type" value="Genomic_DNA"/>
</dbReference>